<evidence type="ECO:0000313" key="2">
    <source>
        <dbReference type="Proteomes" id="UP000595897"/>
    </source>
</evidence>
<proteinExistence type="predicted"/>
<gene>
    <name evidence="1" type="ORF">bsdtb5_10480</name>
</gene>
<dbReference type="EMBL" id="AP024169">
    <property type="protein sequence ID" value="BCN29753.1"/>
    <property type="molecule type" value="Genomic_DNA"/>
</dbReference>
<organism evidence="1 2">
    <name type="scientific">Anaeromicropila herbilytica</name>
    <dbReference type="NCBI Taxonomy" id="2785025"/>
    <lineage>
        <taxon>Bacteria</taxon>
        <taxon>Bacillati</taxon>
        <taxon>Bacillota</taxon>
        <taxon>Clostridia</taxon>
        <taxon>Lachnospirales</taxon>
        <taxon>Lachnospiraceae</taxon>
        <taxon>Anaeromicropila</taxon>
    </lineage>
</organism>
<evidence type="ECO:0008006" key="3">
    <source>
        <dbReference type="Google" id="ProtNLM"/>
    </source>
</evidence>
<name>A0A7R7ID81_9FIRM</name>
<evidence type="ECO:0000313" key="1">
    <source>
        <dbReference type="EMBL" id="BCN29753.1"/>
    </source>
</evidence>
<reference evidence="1 2" key="1">
    <citation type="submission" date="2020-11" db="EMBL/GenBank/DDBJ databases">
        <title>Draft genome sequencing of a Lachnospiraceae strain isolated from anoxic soil subjected to BSD treatment.</title>
        <authorList>
            <person name="Uek A."/>
            <person name="Tonouchi A."/>
        </authorList>
    </citation>
    <scope>NUCLEOTIDE SEQUENCE [LARGE SCALE GENOMIC DNA]</scope>
    <source>
        <strain evidence="1 2">TB5</strain>
    </source>
</reference>
<dbReference type="InterPro" id="IPR011101">
    <property type="entry name" value="DUF5131"/>
</dbReference>
<dbReference type="RefSeq" id="WP_271715016.1">
    <property type="nucleotide sequence ID" value="NZ_AP024169.1"/>
</dbReference>
<sequence>MSEPLPFDHIWNPWHGCHKYSEGCENCYMFYLDKQRDKRGDVIYKTKTNFKLPLSKTRAGEYKIPSGSSVRLCMTSDFFLKEADIWRDEVWDIIRQRPDVHFWILTKRAERIVDHLPWDWCDGWEHVSLNVTTENQRRADERIPLLLDVPAKHKGIMVAPFIGPVDISKYLATGQLESVLADGENYEGARPLHYEWVEFLYQQCKTYNVPFSFYGTGNVFVKNGKPYHIPKSYQRVQALKSRLQYPEITGEFKIQKRCATCKRRYSCSGCKWCGQCEK</sequence>
<dbReference type="KEGG" id="ahb:bsdtb5_10480"/>
<dbReference type="AlphaFoldDB" id="A0A7R7ID81"/>
<dbReference type="Proteomes" id="UP000595897">
    <property type="component" value="Chromosome"/>
</dbReference>
<dbReference type="Pfam" id="PF07505">
    <property type="entry name" value="DUF5131"/>
    <property type="match status" value="1"/>
</dbReference>
<keyword evidence="2" id="KW-1185">Reference proteome</keyword>
<accession>A0A7R7ID81</accession>
<protein>
    <recommendedName>
        <fullName evidence="3">DUF5131 family protein</fullName>
    </recommendedName>
</protein>